<dbReference type="EMBL" id="DSRD01000835">
    <property type="protein sequence ID" value="HGW95263.1"/>
    <property type="molecule type" value="Genomic_DNA"/>
</dbReference>
<evidence type="ECO:0000313" key="1">
    <source>
        <dbReference type="EMBL" id="HGW95263.1"/>
    </source>
</evidence>
<name>A0A832M5C2_9CYAN</name>
<dbReference type="AlphaFoldDB" id="A0A832M5C2"/>
<accession>A0A832M5C2</accession>
<reference evidence="1" key="1">
    <citation type="journal article" date="2020" name="mSystems">
        <title>Genome- and Community-Level Interaction Insights into Carbon Utilization and Element Cycling Functions of Hydrothermarchaeota in Hydrothermal Sediment.</title>
        <authorList>
            <person name="Zhou Z."/>
            <person name="Liu Y."/>
            <person name="Xu W."/>
            <person name="Pan J."/>
            <person name="Luo Z.H."/>
            <person name="Li M."/>
        </authorList>
    </citation>
    <scope>NUCLEOTIDE SEQUENCE [LARGE SCALE GENOMIC DNA]</scope>
    <source>
        <strain evidence="1">SpSt-402</strain>
    </source>
</reference>
<gene>
    <name evidence="1" type="ORF">ENR47_13455</name>
</gene>
<organism evidence="1">
    <name type="scientific">Oscillatoriales cyanobacterium SpSt-402</name>
    <dbReference type="NCBI Taxonomy" id="2282168"/>
    <lineage>
        <taxon>Bacteria</taxon>
        <taxon>Bacillati</taxon>
        <taxon>Cyanobacteriota</taxon>
        <taxon>Cyanophyceae</taxon>
        <taxon>Oscillatoriophycideae</taxon>
        <taxon>Oscillatoriales</taxon>
    </lineage>
</organism>
<proteinExistence type="predicted"/>
<protein>
    <submittedName>
        <fullName evidence="1">Uncharacterized protein</fullName>
    </submittedName>
</protein>
<comment type="caution">
    <text evidence="1">The sequence shown here is derived from an EMBL/GenBank/DDBJ whole genome shotgun (WGS) entry which is preliminary data.</text>
</comment>
<sequence length="180" mass="20346">MPKFQDMTVWRQADLLMQPAFIRLVANIGKQLEQSTWRGQYEDVLVWEEGVDEATKARVLQLRNDLEQASNASAEPDPEAITDIEHTLATLPSPYPGYQLRLTQGSHQICVDLWELCYRVCFRDYDLASGTSRNRGFGQPPSQGVEVDKALFDETGDVDWNRLDDKAKSLVDGIFANLPA</sequence>